<name>A0AAN6MU24_9PEZI</name>
<dbReference type="EMBL" id="MU854185">
    <property type="protein sequence ID" value="KAK3933481.1"/>
    <property type="molecule type" value="Genomic_DNA"/>
</dbReference>
<proteinExistence type="predicted"/>
<evidence type="ECO:0000313" key="1">
    <source>
        <dbReference type="EMBL" id="KAK3933481.1"/>
    </source>
</evidence>
<gene>
    <name evidence="1" type="ORF">QBC46DRAFT_368727</name>
</gene>
<dbReference type="AlphaFoldDB" id="A0AAN6MU24"/>
<protein>
    <submittedName>
        <fullName evidence="1">Uncharacterized protein</fullName>
    </submittedName>
</protein>
<comment type="caution">
    <text evidence="1">The sequence shown here is derived from an EMBL/GenBank/DDBJ whole genome shotgun (WGS) entry which is preliminary data.</text>
</comment>
<reference evidence="2" key="1">
    <citation type="journal article" date="2023" name="Mol. Phylogenet. Evol.">
        <title>Genome-scale phylogeny and comparative genomics of the fungal order Sordariales.</title>
        <authorList>
            <person name="Hensen N."/>
            <person name="Bonometti L."/>
            <person name="Westerberg I."/>
            <person name="Brannstrom I.O."/>
            <person name="Guillou S."/>
            <person name="Cros-Aarteil S."/>
            <person name="Calhoun S."/>
            <person name="Haridas S."/>
            <person name="Kuo A."/>
            <person name="Mondo S."/>
            <person name="Pangilinan J."/>
            <person name="Riley R."/>
            <person name="LaButti K."/>
            <person name="Andreopoulos B."/>
            <person name="Lipzen A."/>
            <person name="Chen C."/>
            <person name="Yan M."/>
            <person name="Daum C."/>
            <person name="Ng V."/>
            <person name="Clum A."/>
            <person name="Steindorff A."/>
            <person name="Ohm R.A."/>
            <person name="Martin F."/>
            <person name="Silar P."/>
            <person name="Natvig D.O."/>
            <person name="Lalanne C."/>
            <person name="Gautier V."/>
            <person name="Ament-Velasquez S.L."/>
            <person name="Kruys A."/>
            <person name="Hutchinson M.I."/>
            <person name="Powell A.J."/>
            <person name="Barry K."/>
            <person name="Miller A.N."/>
            <person name="Grigoriev I.V."/>
            <person name="Debuchy R."/>
            <person name="Gladieux P."/>
            <person name="Hiltunen Thoren M."/>
            <person name="Johannesson H."/>
        </authorList>
    </citation>
    <scope>NUCLEOTIDE SEQUENCE [LARGE SCALE GENOMIC DNA]</scope>
    <source>
        <strain evidence="2">CBS 340.73</strain>
    </source>
</reference>
<sequence length="332" mass="37343">MHYLLGWKLTLNKRTVAKQTEKDLVVAPSDFWNEELSCKIAEIAQSTGKACEPGATIIVLSVDERNEHDVSRHCKRLDIDWPVVERQLQAWSHLLRIGRKLRIDIAFNYVESGKAAPTAGHGATATQLADNNARLAAEQAVSGRPDAWREVFSIFRCDGPPCDRGPYCWQDSTAGNKHYKLLSHQLRSLVHLKQRGVKRGTRNRKQCDAGSSPPGHGPVVINNYIPAQAGLARIGGSMPELAGSAPCRLSIPGLRDDAVLAYCEWHCSKVRSQRQKKQYEWARDLTLECGLDLELVHEDNDAQFYIDRGVMEGVARRWVRDVKTFLEEYYAL</sequence>
<dbReference type="Proteomes" id="UP001303473">
    <property type="component" value="Unassembled WGS sequence"/>
</dbReference>
<accession>A0AAN6MU24</accession>
<evidence type="ECO:0000313" key="2">
    <source>
        <dbReference type="Proteomes" id="UP001303473"/>
    </source>
</evidence>
<keyword evidence="2" id="KW-1185">Reference proteome</keyword>
<organism evidence="1 2">
    <name type="scientific">Diplogelasinospora grovesii</name>
    <dbReference type="NCBI Taxonomy" id="303347"/>
    <lineage>
        <taxon>Eukaryota</taxon>
        <taxon>Fungi</taxon>
        <taxon>Dikarya</taxon>
        <taxon>Ascomycota</taxon>
        <taxon>Pezizomycotina</taxon>
        <taxon>Sordariomycetes</taxon>
        <taxon>Sordariomycetidae</taxon>
        <taxon>Sordariales</taxon>
        <taxon>Diplogelasinosporaceae</taxon>
        <taxon>Diplogelasinospora</taxon>
    </lineage>
</organism>